<gene>
    <name evidence="7" type="ORF">ENJ10_08600</name>
</gene>
<dbReference type="GO" id="GO:0046872">
    <property type="term" value="F:metal ion binding"/>
    <property type="evidence" value="ECO:0007669"/>
    <property type="project" value="UniProtKB-KW"/>
</dbReference>
<proteinExistence type="predicted"/>
<dbReference type="Proteomes" id="UP000886005">
    <property type="component" value="Unassembled WGS sequence"/>
</dbReference>
<keyword evidence="1" id="KW-0004">4Fe-4S</keyword>
<dbReference type="GO" id="GO:0051539">
    <property type="term" value="F:4 iron, 4 sulfur cluster binding"/>
    <property type="evidence" value="ECO:0007669"/>
    <property type="project" value="UniProtKB-KW"/>
</dbReference>
<feature type="non-terminal residue" evidence="7">
    <location>
        <position position="1"/>
    </location>
</feature>
<evidence type="ECO:0000256" key="5">
    <source>
        <dbReference type="ARBA" id="ARBA00023014"/>
    </source>
</evidence>
<keyword evidence="2" id="KW-0479">Metal-binding</keyword>
<dbReference type="PIRSF" id="PIRSF000139">
    <property type="entry name" value="Glc_ox_4Fe-4S"/>
    <property type="match status" value="1"/>
</dbReference>
<dbReference type="PANTHER" id="PTHR32479">
    <property type="entry name" value="GLYCOLATE OXIDASE IRON-SULFUR SUBUNIT"/>
    <property type="match status" value="1"/>
</dbReference>
<evidence type="ECO:0000256" key="2">
    <source>
        <dbReference type="ARBA" id="ARBA00022723"/>
    </source>
</evidence>
<reference evidence="7" key="1">
    <citation type="journal article" date="2020" name="mSystems">
        <title>Genome- and Community-Level Interaction Insights into Carbon Utilization and Element Cycling Functions of Hydrothermarchaeota in Hydrothermal Sediment.</title>
        <authorList>
            <person name="Zhou Z."/>
            <person name="Liu Y."/>
            <person name="Xu W."/>
            <person name="Pan J."/>
            <person name="Luo Z.H."/>
            <person name="Li M."/>
        </authorList>
    </citation>
    <scope>NUCLEOTIDE SEQUENCE [LARGE SCALE GENOMIC DNA]</scope>
    <source>
        <strain evidence="7">HyVt-456</strain>
    </source>
</reference>
<evidence type="ECO:0000256" key="3">
    <source>
        <dbReference type="ARBA" id="ARBA00022737"/>
    </source>
</evidence>
<keyword evidence="4" id="KW-0408">Iron</keyword>
<dbReference type="PROSITE" id="PS51379">
    <property type="entry name" value="4FE4S_FER_2"/>
    <property type="match status" value="1"/>
</dbReference>
<dbReference type="Pfam" id="PF02754">
    <property type="entry name" value="CCG"/>
    <property type="match status" value="2"/>
</dbReference>
<organism evidence="7">
    <name type="scientific">Caldithrix abyssi</name>
    <dbReference type="NCBI Taxonomy" id="187145"/>
    <lineage>
        <taxon>Bacteria</taxon>
        <taxon>Pseudomonadati</taxon>
        <taxon>Calditrichota</taxon>
        <taxon>Calditrichia</taxon>
        <taxon>Calditrichales</taxon>
        <taxon>Calditrichaceae</taxon>
        <taxon>Caldithrix</taxon>
    </lineage>
</organism>
<dbReference type="SUPFAM" id="SSF46548">
    <property type="entry name" value="alpha-helical ferredoxin"/>
    <property type="match status" value="1"/>
</dbReference>
<dbReference type="AlphaFoldDB" id="A0A7V1LMP0"/>
<dbReference type="Gene3D" id="1.10.1060.10">
    <property type="entry name" value="Alpha-helical ferredoxin"/>
    <property type="match status" value="1"/>
</dbReference>
<comment type="caution">
    <text evidence="7">The sequence shown here is derived from an EMBL/GenBank/DDBJ whole genome shotgun (WGS) entry which is preliminary data.</text>
</comment>
<dbReference type="InterPro" id="IPR017896">
    <property type="entry name" value="4Fe4S_Fe-S-bd"/>
</dbReference>
<dbReference type="EMBL" id="DRLD01000235">
    <property type="protein sequence ID" value="HED10735.1"/>
    <property type="molecule type" value="Genomic_DNA"/>
</dbReference>
<dbReference type="InterPro" id="IPR004017">
    <property type="entry name" value="Cys_rich_dom"/>
</dbReference>
<dbReference type="PANTHER" id="PTHR32479:SF17">
    <property type="entry name" value="GLYCOLATE OXIDASE IRON-SULFUR SUBUNIT"/>
    <property type="match status" value="1"/>
</dbReference>
<dbReference type="Pfam" id="PF13183">
    <property type="entry name" value="Fer4_8"/>
    <property type="match status" value="1"/>
</dbReference>
<dbReference type="InterPro" id="IPR012257">
    <property type="entry name" value="Glc_ox_4Fe-4S"/>
</dbReference>
<keyword evidence="5" id="KW-0411">Iron-sulfur</keyword>
<evidence type="ECO:0000313" key="7">
    <source>
        <dbReference type="EMBL" id="HED10735.1"/>
    </source>
</evidence>
<name>A0A7V1LMP0_CALAY</name>
<accession>A0A7V1LMP0</accession>
<dbReference type="PROSITE" id="PS00198">
    <property type="entry name" value="4FE4S_FER_1"/>
    <property type="match status" value="2"/>
</dbReference>
<evidence type="ECO:0000259" key="6">
    <source>
        <dbReference type="PROSITE" id="PS51379"/>
    </source>
</evidence>
<dbReference type="InterPro" id="IPR009051">
    <property type="entry name" value="Helical_ferredxn"/>
</dbReference>
<sequence length="419" mass="47029">DQLLNCMHCGLCLPVCPTFSITGREKDSPRGRIRLMKSVADGQMDISTGYMEALDFCLDCQACVSACPAGVQYGDLLEHAREEIYLHQQKEGRVHWFKKLTLGWLFTRQSRLRALGMAMALYQKSGLKFLVEKSGVLHLFPEKLREWHRLMPDVDMKRPPASVGKKKKAKMRVGIVSGCVQDIFFSSVNRDTLEVLAGNGYEVYLPPDQNCCGSVAGHNGDTDTARELARQLIDTFHGRVDQIIINAAGCGSFMKKYDQLLATDSAWAEKARWFAQNTRDIMEFLDENGFTPPENALDKKVTYHEPCHLSHAQQIKEAPRRVLKQLPGISYVELPEAGWCCGSAGVYNITHFEDSMILLDRKMKNLKKTEADIVVTGNPGCMIQLAYGNKRSGIQPEVLHPVTLINRLYKKSGEGKNDD</sequence>
<keyword evidence="3" id="KW-0677">Repeat</keyword>
<evidence type="ECO:0000256" key="1">
    <source>
        <dbReference type="ARBA" id="ARBA00022485"/>
    </source>
</evidence>
<evidence type="ECO:0000256" key="4">
    <source>
        <dbReference type="ARBA" id="ARBA00023004"/>
    </source>
</evidence>
<dbReference type="InterPro" id="IPR017900">
    <property type="entry name" value="4Fe4S_Fe_S_CS"/>
</dbReference>
<dbReference type="GO" id="GO:0016491">
    <property type="term" value="F:oxidoreductase activity"/>
    <property type="evidence" value="ECO:0007669"/>
    <property type="project" value="UniProtKB-ARBA"/>
</dbReference>
<feature type="domain" description="4Fe-4S ferredoxin-type" evidence="6">
    <location>
        <begin position="1"/>
        <end position="26"/>
    </location>
</feature>
<protein>
    <submittedName>
        <fullName evidence="7">(Fe-S)-binding protein</fullName>
    </submittedName>
</protein>